<accession>H1DKN3</accession>
<protein>
    <recommendedName>
        <fullName evidence="1">Glycosyl hydrolase family 13 catalytic domain-containing protein</fullName>
    </recommendedName>
</protein>
<dbReference type="SMART" id="SM00642">
    <property type="entry name" value="Aamy"/>
    <property type="match status" value="1"/>
</dbReference>
<proteinExistence type="predicted"/>
<dbReference type="SUPFAM" id="SSF51445">
    <property type="entry name" value="(Trans)glycosidases"/>
    <property type="match status" value="1"/>
</dbReference>
<dbReference type="AlphaFoldDB" id="H1DKN3"/>
<evidence type="ECO:0000313" key="3">
    <source>
        <dbReference type="Proteomes" id="UP000004892"/>
    </source>
</evidence>
<dbReference type="STRING" id="742817.HMPREF9449_02819"/>
<dbReference type="HOGENOM" id="CLU_032719_1_0_10"/>
<dbReference type="InterPro" id="IPR017853">
    <property type="entry name" value="GH"/>
</dbReference>
<dbReference type="PANTHER" id="PTHR47786:SF2">
    <property type="entry name" value="GLYCOSYL HYDROLASE FAMILY 13 CATALYTIC DOMAIN-CONTAINING PROTEIN"/>
    <property type="match status" value="1"/>
</dbReference>
<comment type="caution">
    <text evidence="2">The sequence shown here is derived from an EMBL/GenBank/DDBJ whole genome shotgun (WGS) entry which is preliminary data.</text>
</comment>
<dbReference type="Pfam" id="PF00128">
    <property type="entry name" value="Alpha-amylase"/>
    <property type="match status" value="2"/>
</dbReference>
<dbReference type="EMBL" id="ADMC01000030">
    <property type="protein sequence ID" value="EHP45526.1"/>
    <property type="molecule type" value="Genomic_DNA"/>
</dbReference>
<dbReference type="Gene3D" id="3.20.20.80">
    <property type="entry name" value="Glycosidases"/>
    <property type="match status" value="1"/>
</dbReference>
<dbReference type="PATRIC" id="fig|742817.3.peg.3011"/>
<dbReference type="RefSeq" id="WP_009137962.1">
    <property type="nucleotide sequence ID" value="NZ_JH594597.1"/>
</dbReference>
<dbReference type="eggNOG" id="COG0366">
    <property type="taxonomic scope" value="Bacteria"/>
</dbReference>
<keyword evidence="3" id="KW-1185">Reference proteome</keyword>
<dbReference type="PROSITE" id="PS51257">
    <property type="entry name" value="PROKAR_LIPOPROTEIN"/>
    <property type="match status" value="1"/>
</dbReference>
<sequence>MRKFVFVLFVLAIALTACKDKKKRNKEVVTPSAVFKTPQVVPWAKDAVIYEVNIRQYTQAGTFNAFAEHLPRLKELGVDILWFMPIQPISEKNRKGSLGSYYAIQDYQKVNPEFGTMADFKTLVKRAHDMGFKVILDWVANHTGWDNWLIVEHEEWYTRINDSIIAPVADWTDVADLDYEQPGLRQYMIESMKFWVKEANIDGYRCDVAAMVPTDFWKEARMALDSLKPVFMLAEAWEPELTATAFDACYAWDLLHTMNDIAAGKNTAAALPAYFHKADSMYAPRTILMNFLTNHDENSWNGTINERFGEMQKAFAVLTYTVPGMPLVYSGQEVGLNHRLEFFEKDEIKWSDDKKLTAFYMQLDQLKHQNPALWAGIDGGEMRILTTTAPEQVFAFTRTKGDNELFVLLNLSRKNVSFKFDEMPLNSYVDAFTGKDVTFSTHLKMQPCEYKIFLKK</sequence>
<organism evidence="2 3">
    <name type="scientific">Odoribacter laneus YIT 12061</name>
    <dbReference type="NCBI Taxonomy" id="742817"/>
    <lineage>
        <taxon>Bacteria</taxon>
        <taxon>Pseudomonadati</taxon>
        <taxon>Bacteroidota</taxon>
        <taxon>Bacteroidia</taxon>
        <taxon>Bacteroidales</taxon>
        <taxon>Odoribacteraceae</taxon>
        <taxon>Odoribacter</taxon>
    </lineage>
</organism>
<dbReference type="SUPFAM" id="SSF51011">
    <property type="entry name" value="Glycosyl hydrolase domain"/>
    <property type="match status" value="1"/>
</dbReference>
<gene>
    <name evidence="2" type="ORF">HMPREF9449_02819</name>
</gene>
<dbReference type="Proteomes" id="UP000004892">
    <property type="component" value="Unassembled WGS sequence"/>
</dbReference>
<dbReference type="InterPro" id="IPR006047">
    <property type="entry name" value="GH13_cat_dom"/>
</dbReference>
<evidence type="ECO:0000259" key="1">
    <source>
        <dbReference type="SMART" id="SM00642"/>
    </source>
</evidence>
<reference evidence="2 3" key="1">
    <citation type="submission" date="2012-01" db="EMBL/GenBank/DDBJ databases">
        <title>The Genome Sequence of Odoribacter laneus YIT 12061.</title>
        <authorList>
            <consortium name="The Broad Institute Genome Sequencing Platform"/>
            <person name="Earl A."/>
            <person name="Ward D."/>
            <person name="Feldgarden M."/>
            <person name="Gevers D."/>
            <person name="Morotomi M."/>
            <person name="Young S.K."/>
            <person name="Zeng Q."/>
            <person name="Gargeya S."/>
            <person name="Fitzgerald M."/>
            <person name="Haas B."/>
            <person name="Abouelleil A."/>
            <person name="Alvarado L."/>
            <person name="Arachchi H.M."/>
            <person name="Berlin A."/>
            <person name="Chapman S.B."/>
            <person name="Gearin G."/>
            <person name="Goldberg J."/>
            <person name="Griggs A."/>
            <person name="Gujja S."/>
            <person name="Hansen M."/>
            <person name="Heiman D."/>
            <person name="Howarth C."/>
            <person name="Larimer J."/>
            <person name="Lui A."/>
            <person name="MacDonald P.J.P."/>
            <person name="McCowen C."/>
            <person name="Montmayeur A."/>
            <person name="Murphy C."/>
            <person name="Neiman D."/>
            <person name="Pearson M."/>
            <person name="Priest M."/>
            <person name="Roberts A."/>
            <person name="Saif S."/>
            <person name="Shea T."/>
            <person name="Sisk P."/>
            <person name="Stolte C."/>
            <person name="Sykes S."/>
            <person name="Wortman J."/>
            <person name="Nusbaum C."/>
            <person name="Birren B."/>
        </authorList>
    </citation>
    <scope>NUCLEOTIDE SEQUENCE [LARGE SCALE GENOMIC DNA]</scope>
    <source>
        <strain evidence="2 3">YIT 12061</strain>
    </source>
</reference>
<dbReference type="CDD" id="cd11313">
    <property type="entry name" value="AmyAc_arch_bac_AmyA"/>
    <property type="match status" value="1"/>
</dbReference>
<name>H1DKN3_9BACT</name>
<feature type="domain" description="Glycosyl hydrolase family 13 catalytic" evidence="1">
    <location>
        <begin position="39"/>
        <end position="367"/>
    </location>
</feature>
<dbReference type="InterPro" id="IPR013780">
    <property type="entry name" value="Glyco_hydro_b"/>
</dbReference>
<dbReference type="PANTHER" id="PTHR47786">
    <property type="entry name" value="ALPHA-1,4-GLUCAN:MALTOSE-1-PHOSPHATE MALTOSYLTRANSFERASE"/>
    <property type="match status" value="1"/>
</dbReference>
<dbReference type="Gene3D" id="2.60.40.1180">
    <property type="entry name" value="Golgi alpha-mannosidase II"/>
    <property type="match status" value="1"/>
</dbReference>
<dbReference type="GO" id="GO:0005975">
    <property type="term" value="P:carbohydrate metabolic process"/>
    <property type="evidence" value="ECO:0007669"/>
    <property type="project" value="InterPro"/>
</dbReference>
<dbReference type="GeneID" id="98070344"/>
<evidence type="ECO:0000313" key="2">
    <source>
        <dbReference type="EMBL" id="EHP45526.1"/>
    </source>
</evidence>